<keyword evidence="5" id="KW-0378">Hydrolase</keyword>
<feature type="active site" description="Proton acceptor" evidence="1">
    <location>
        <position position="293"/>
    </location>
</feature>
<proteinExistence type="predicted"/>
<dbReference type="SMART" id="SM00892">
    <property type="entry name" value="Endonuclease_NS"/>
    <property type="match status" value="1"/>
</dbReference>
<evidence type="ECO:0000313" key="6">
    <source>
        <dbReference type="Proteomes" id="UP000320811"/>
    </source>
</evidence>
<feature type="domain" description="DNA/RNA non-specific endonuclease/pyrophosphatase/phosphodiesterase" evidence="4">
    <location>
        <begin position="230"/>
        <end position="441"/>
    </location>
</feature>
<dbReference type="InterPro" id="IPR020821">
    <property type="entry name" value="ENPP1-3/EXOG-like_nuc-like"/>
</dbReference>
<feature type="domain" description="ENPP1-3/EXOG-like endonuclease/phosphodiesterase" evidence="3">
    <location>
        <begin position="231"/>
        <end position="441"/>
    </location>
</feature>
<gene>
    <name evidence="5" type="ORF">FHW36_11360</name>
</gene>
<protein>
    <submittedName>
        <fullName evidence="5">Endonuclease G</fullName>
    </submittedName>
</protein>
<dbReference type="InterPro" id="IPR044925">
    <property type="entry name" value="His-Me_finger_sf"/>
</dbReference>
<dbReference type="RefSeq" id="WP_145674586.1">
    <property type="nucleotide sequence ID" value="NZ_VIWO01000013.1"/>
</dbReference>
<dbReference type="SMART" id="SM00477">
    <property type="entry name" value="NUC"/>
    <property type="match status" value="1"/>
</dbReference>
<dbReference type="GO" id="GO:0003676">
    <property type="term" value="F:nucleic acid binding"/>
    <property type="evidence" value="ECO:0007669"/>
    <property type="project" value="InterPro"/>
</dbReference>
<evidence type="ECO:0000256" key="2">
    <source>
        <dbReference type="PIRSR" id="PIRSR640255-2"/>
    </source>
</evidence>
<feature type="binding site" evidence="2">
    <location>
        <position position="324"/>
    </location>
    <ligand>
        <name>Mg(2+)</name>
        <dbReference type="ChEBI" id="CHEBI:18420"/>
        <note>catalytic</note>
    </ligand>
</feature>
<dbReference type="PROSITE" id="PS51257">
    <property type="entry name" value="PROKAR_LIPOPROTEIN"/>
    <property type="match status" value="1"/>
</dbReference>
<dbReference type="InterPro" id="IPR001604">
    <property type="entry name" value="Endo_G_ENPP1-like_dom"/>
</dbReference>
<dbReference type="GO" id="GO:0016787">
    <property type="term" value="F:hydrolase activity"/>
    <property type="evidence" value="ECO:0007669"/>
    <property type="project" value="InterPro"/>
</dbReference>
<dbReference type="CDD" id="cd00091">
    <property type="entry name" value="NUC"/>
    <property type="match status" value="1"/>
</dbReference>
<organism evidence="5 6">
    <name type="scientific">Chitinophaga polysaccharea</name>
    <dbReference type="NCBI Taxonomy" id="1293035"/>
    <lineage>
        <taxon>Bacteria</taxon>
        <taxon>Pseudomonadati</taxon>
        <taxon>Bacteroidota</taxon>
        <taxon>Chitinophagia</taxon>
        <taxon>Chitinophagales</taxon>
        <taxon>Chitinophagaceae</taxon>
        <taxon>Chitinophaga</taxon>
    </lineage>
</organism>
<sequence>MKALIRQCLVICLGAFLFTACKKEADIRPQDIQKPSNVTTESVTLFSEDVESGTKTAYAAGSVSLASGSWTLDDALIGTLAADLKNGSKSIRIRNTGSVTTNFSTNASGTVTVTVKHGTYGTDANSTWQLWISADNGQTWTQQGNTITTSGSLQTATFSFSATGSLRISIRKTSGSSNRINIDDITLISGSSSGGGTGGGTTPGDDNNMLLGNPSNALADISSENNYLMVKTYYSLSYSRSRGTPNWVSWHIQASDLGSVSRSNDFRADTDLPAGWYQVQNSSYTGSGFDRGHNCPSGDRTSTTDANSATFLMTNMMPQAPNNNQKTWANLENYTRDLVNAGNEVYVIDGSYGQGGTGSLGGVTNTIDNGHVTVPANIWKVIVVLPAGNNDLSRINGATRVIAVNTPNNNSINTDWTQYKTTVRDIENVTGYNLLSNLRTTLQDSLETKIDVQ</sequence>
<dbReference type="SUPFAM" id="SSF54060">
    <property type="entry name" value="His-Me finger endonucleases"/>
    <property type="match status" value="1"/>
</dbReference>
<keyword evidence="5" id="KW-0540">Nuclease</keyword>
<keyword evidence="5" id="KW-0255">Endonuclease</keyword>
<evidence type="ECO:0000256" key="1">
    <source>
        <dbReference type="PIRSR" id="PIRSR640255-1"/>
    </source>
</evidence>
<evidence type="ECO:0000259" key="4">
    <source>
        <dbReference type="SMART" id="SM00892"/>
    </source>
</evidence>
<dbReference type="InterPro" id="IPR044929">
    <property type="entry name" value="DNA/RNA_non-sp_Endonuclease_sf"/>
</dbReference>
<evidence type="ECO:0000313" key="5">
    <source>
        <dbReference type="EMBL" id="TWF32806.1"/>
    </source>
</evidence>
<keyword evidence="6" id="KW-1185">Reference proteome</keyword>
<accession>A0A561P3W2</accession>
<dbReference type="OrthoDB" id="9811262at2"/>
<dbReference type="EMBL" id="VIWO01000013">
    <property type="protein sequence ID" value="TWF32806.1"/>
    <property type="molecule type" value="Genomic_DNA"/>
</dbReference>
<dbReference type="GO" id="GO:0004519">
    <property type="term" value="F:endonuclease activity"/>
    <property type="evidence" value="ECO:0007669"/>
    <property type="project" value="UniProtKB-KW"/>
</dbReference>
<dbReference type="InterPro" id="IPR040255">
    <property type="entry name" value="Non-specific_endonuclease"/>
</dbReference>
<dbReference type="Proteomes" id="UP000320811">
    <property type="component" value="Unassembled WGS sequence"/>
</dbReference>
<dbReference type="PANTHER" id="PTHR13966">
    <property type="entry name" value="ENDONUCLEASE RELATED"/>
    <property type="match status" value="1"/>
</dbReference>
<dbReference type="Gene3D" id="3.40.570.10">
    <property type="entry name" value="Extracellular Endonuclease, subunit A"/>
    <property type="match status" value="1"/>
</dbReference>
<dbReference type="AlphaFoldDB" id="A0A561P3W2"/>
<name>A0A561P3W2_9BACT</name>
<dbReference type="PANTHER" id="PTHR13966:SF5">
    <property type="entry name" value="ENDONUCLEASE G, MITOCHONDRIAL"/>
    <property type="match status" value="1"/>
</dbReference>
<dbReference type="GO" id="GO:0046872">
    <property type="term" value="F:metal ion binding"/>
    <property type="evidence" value="ECO:0007669"/>
    <property type="project" value="UniProtKB-KW"/>
</dbReference>
<dbReference type="Pfam" id="PF01223">
    <property type="entry name" value="Endonuclease_NS"/>
    <property type="match status" value="1"/>
</dbReference>
<reference evidence="5 6" key="1">
    <citation type="submission" date="2019-06" db="EMBL/GenBank/DDBJ databases">
        <title>Sorghum-associated microbial communities from plants grown in Nebraska, USA.</title>
        <authorList>
            <person name="Schachtman D."/>
        </authorList>
    </citation>
    <scope>NUCLEOTIDE SEQUENCE [LARGE SCALE GENOMIC DNA]</scope>
    <source>
        <strain evidence="5 6">1209</strain>
    </source>
</reference>
<comment type="caution">
    <text evidence="5">The sequence shown here is derived from an EMBL/GenBank/DDBJ whole genome shotgun (WGS) entry which is preliminary data.</text>
</comment>
<keyword evidence="2" id="KW-0479">Metal-binding</keyword>
<evidence type="ECO:0000259" key="3">
    <source>
        <dbReference type="SMART" id="SM00477"/>
    </source>
</evidence>